<dbReference type="WBParaSite" id="SCUD_0000467601-mRNA-1">
    <property type="protein sequence ID" value="SCUD_0000467601-mRNA-1"/>
    <property type="gene ID" value="SCUD_0000467601"/>
</dbReference>
<dbReference type="STRING" id="6186.A0A183JPN9"/>
<dbReference type="GO" id="GO:0005768">
    <property type="term" value="C:endosome"/>
    <property type="evidence" value="ECO:0007669"/>
    <property type="project" value="TreeGrafter"/>
</dbReference>
<dbReference type="Proteomes" id="UP000279833">
    <property type="component" value="Unassembled WGS sequence"/>
</dbReference>
<evidence type="ECO:0000313" key="3">
    <source>
        <dbReference type="Proteomes" id="UP000279833"/>
    </source>
</evidence>
<evidence type="ECO:0000313" key="2">
    <source>
        <dbReference type="EMBL" id="VDO90363.1"/>
    </source>
</evidence>
<dbReference type="GO" id="GO:0030276">
    <property type="term" value="F:clathrin binding"/>
    <property type="evidence" value="ECO:0007669"/>
    <property type="project" value="TreeGrafter"/>
</dbReference>
<dbReference type="GO" id="GO:0006897">
    <property type="term" value="P:endocytosis"/>
    <property type="evidence" value="ECO:0007669"/>
    <property type="project" value="TreeGrafter"/>
</dbReference>
<dbReference type="PANTHER" id="PTHR12276:SF45">
    <property type="entry name" value="CLATHRIN INTERACTOR 1"/>
    <property type="match status" value="1"/>
</dbReference>
<evidence type="ECO:0000259" key="1">
    <source>
        <dbReference type="PROSITE" id="PS50942"/>
    </source>
</evidence>
<dbReference type="Gene3D" id="1.25.40.90">
    <property type="match status" value="1"/>
</dbReference>
<dbReference type="GO" id="GO:0030125">
    <property type="term" value="C:clathrin vesicle coat"/>
    <property type="evidence" value="ECO:0007669"/>
    <property type="project" value="TreeGrafter"/>
</dbReference>
<organism evidence="4">
    <name type="scientific">Schistosoma curassoni</name>
    <dbReference type="NCBI Taxonomy" id="6186"/>
    <lineage>
        <taxon>Eukaryota</taxon>
        <taxon>Metazoa</taxon>
        <taxon>Spiralia</taxon>
        <taxon>Lophotrochozoa</taxon>
        <taxon>Platyhelminthes</taxon>
        <taxon>Trematoda</taxon>
        <taxon>Digenea</taxon>
        <taxon>Strigeidida</taxon>
        <taxon>Schistosomatoidea</taxon>
        <taxon>Schistosomatidae</taxon>
        <taxon>Schistosoma</taxon>
    </lineage>
</organism>
<gene>
    <name evidence="2" type="ORF">SCUD_LOCUS4676</name>
</gene>
<accession>A0A183JPN9</accession>
<dbReference type="SMART" id="SM00273">
    <property type="entry name" value="ENTH"/>
    <property type="match status" value="1"/>
</dbReference>
<dbReference type="GO" id="GO:0005543">
    <property type="term" value="F:phospholipid binding"/>
    <property type="evidence" value="ECO:0007669"/>
    <property type="project" value="TreeGrafter"/>
</dbReference>
<dbReference type="InterPro" id="IPR013809">
    <property type="entry name" value="ENTH"/>
</dbReference>
<dbReference type="Pfam" id="PF01417">
    <property type="entry name" value="ENTH"/>
    <property type="match status" value="1"/>
</dbReference>
<reference evidence="4" key="1">
    <citation type="submission" date="2016-06" db="UniProtKB">
        <authorList>
            <consortium name="WormBaseParasite"/>
        </authorList>
    </citation>
    <scope>IDENTIFICATION</scope>
</reference>
<dbReference type="PANTHER" id="PTHR12276">
    <property type="entry name" value="EPSIN/ENT-RELATED"/>
    <property type="match status" value="1"/>
</dbReference>
<dbReference type="AlphaFoldDB" id="A0A183JPN9"/>
<dbReference type="FunFam" id="1.25.40.90:FF:000006">
    <property type="entry name" value="Clathrin interactor 1"/>
    <property type="match status" value="1"/>
</dbReference>
<keyword evidence="3" id="KW-1185">Reference proteome</keyword>
<dbReference type="EMBL" id="UZAK01006497">
    <property type="protein sequence ID" value="VDO90363.1"/>
    <property type="molecule type" value="Genomic_DNA"/>
</dbReference>
<name>A0A183JPN9_9TREM</name>
<proteinExistence type="predicted"/>
<protein>
    <submittedName>
        <fullName evidence="4">ENTH domain-containing protein</fullName>
    </submittedName>
</protein>
<dbReference type="GO" id="GO:0005886">
    <property type="term" value="C:plasma membrane"/>
    <property type="evidence" value="ECO:0007669"/>
    <property type="project" value="TreeGrafter"/>
</dbReference>
<dbReference type="InterPro" id="IPR008942">
    <property type="entry name" value="ENTH_VHS"/>
</dbReference>
<sequence>MMNYTEAEMKVREATNDDMCCPSGRLLQKLADYTYTYETCLEVMSTLWRRMHPEDRLSWRRVYKSLVVLTFLLKNGSDYVLQSAQDHIYDIRTLESFRYFDENGKDQGMNGKRLILEPMCTMVWNQGFPTPLGGPYVSTNSVKASEFRLLFTKLRELKANVRRSNRVGGHVEST</sequence>
<reference evidence="2 3" key="2">
    <citation type="submission" date="2018-11" db="EMBL/GenBank/DDBJ databases">
        <authorList>
            <consortium name="Pathogen Informatics"/>
        </authorList>
    </citation>
    <scope>NUCLEOTIDE SEQUENCE [LARGE SCALE GENOMIC DNA]</scope>
    <source>
        <strain evidence="2">Dakar</strain>
        <strain evidence="3">Dakar, Senegal</strain>
    </source>
</reference>
<dbReference type="SUPFAM" id="SSF48464">
    <property type="entry name" value="ENTH/VHS domain"/>
    <property type="match status" value="1"/>
</dbReference>
<feature type="domain" description="ENTH" evidence="1">
    <location>
        <begin position="1"/>
        <end position="132"/>
    </location>
</feature>
<evidence type="ECO:0000313" key="4">
    <source>
        <dbReference type="WBParaSite" id="SCUD_0000467601-mRNA-1"/>
    </source>
</evidence>
<dbReference type="PROSITE" id="PS50942">
    <property type="entry name" value="ENTH"/>
    <property type="match status" value="1"/>
</dbReference>